<comment type="subcellular location">
    <subcellularLocation>
        <location evidence="1">Mitochondrion inner membrane</location>
        <topology evidence="1">Single-pass membrane protein</topology>
    </subcellularLocation>
</comment>
<feature type="domain" description="FCP1 homology" evidence="2">
    <location>
        <begin position="142"/>
        <end position="375"/>
    </location>
</feature>
<dbReference type="EMBL" id="BQXS01011264">
    <property type="protein sequence ID" value="GKT36603.1"/>
    <property type="molecule type" value="Genomic_DNA"/>
</dbReference>
<dbReference type="InterPro" id="IPR050365">
    <property type="entry name" value="TIM50"/>
</dbReference>
<dbReference type="Proteomes" id="UP001057375">
    <property type="component" value="Unassembled WGS sequence"/>
</dbReference>
<sequence length="483" mass="55335">MNTRTLLDYCGKRRCQSLYTSSHFQHDSRAQHDGVVPPISSTKSDLHPTKKQIKSFEYTLKTQLDVHYYALYICFVRKVFRSLCRREKISWTELPVHLGGRSQLEKKRSESSVIPASDIHHPHFDLGGSLRPHMPVFLPPRDPKYSFSAVFDMDHTLLYASSRRMSGCNGKVVVWEGRKKCKYYVKIRPYARKLLEKVRSVGGEVIIFTAALQPYADRCLSILDPENRLIDYRLYRESCIMIGGVDIGQERDQLYEDVKAPILPVDLKAKAISDEKKLMKLHYPAFFEDEDDSFITSSTEDDSSPFLKFEELTFTTCYLKDLSRLARDERETFLIDDCPASYALQPLSAIACRQYYGEDDDEGLLFAGSCLFQAVRDGHTENCSGIIEALRNGQQHIERYRKGRDFEDTLRKDMETAIFSTPKASQDLDISFSQTIDEDEDLPTPSSDRRDALMELSPINEKELGLPPKSSTHVDSVILNVEV</sequence>
<keyword evidence="1" id="KW-0496">Mitochondrion</keyword>
<name>A0ABQ5KVX4_9EUKA</name>
<protein>
    <recommendedName>
        <fullName evidence="1">Mitochondrial import inner membrane translocase subunit TIM50</fullName>
    </recommendedName>
</protein>
<dbReference type="InterPro" id="IPR036412">
    <property type="entry name" value="HAD-like_sf"/>
</dbReference>
<dbReference type="InterPro" id="IPR004274">
    <property type="entry name" value="FCP1_dom"/>
</dbReference>
<keyword evidence="1" id="KW-0809">Transit peptide</keyword>
<evidence type="ECO:0000259" key="2">
    <source>
        <dbReference type="PROSITE" id="PS50969"/>
    </source>
</evidence>
<reference evidence="3" key="1">
    <citation type="submission" date="2022-03" db="EMBL/GenBank/DDBJ databases">
        <title>Draft genome sequence of Aduncisulcus paluster, a free-living microaerophilic Fornicata.</title>
        <authorList>
            <person name="Yuyama I."/>
            <person name="Kume K."/>
            <person name="Tamura T."/>
            <person name="Inagaki Y."/>
            <person name="Hashimoto T."/>
        </authorList>
    </citation>
    <scope>NUCLEOTIDE SEQUENCE</scope>
    <source>
        <strain evidence="3">NY0171</strain>
    </source>
</reference>
<dbReference type="SMART" id="SM00577">
    <property type="entry name" value="CPDc"/>
    <property type="match status" value="1"/>
</dbReference>
<dbReference type="CDD" id="cd07521">
    <property type="entry name" value="HAD_FCP1-like"/>
    <property type="match status" value="1"/>
</dbReference>
<comment type="similarity">
    <text evidence="1">Belongs to the TIM50 family.</text>
</comment>
<evidence type="ECO:0000313" key="3">
    <source>
        <dbReference type="EMBL" id="GKT36603.1"/>
    </source>
</evidence>
<dbReference type="PROSITE" id="PS50969">
    <property type="entry name" value="FCP1"/>
    <property type="match status" value="1"/>
</dbReference>
<keyword evidence="1" id="KW-0653">Protein transport</keyword>
<proteinExistence type="inferred from homology"/>
<dbReference type="Pfam" id="PF03031">
    <property type="entry name" value="NIF"/>
    <property type="match status" value="2"/>
</dbReference>
<evidence type="ECO:0000256" key="1">
    <source>
        <dbReference type="RuleBase" id="RU365079"/>
    </source>
</evidence>
<dbReference type="PANTHER" id="PTHR12210">
    <property type="entry name" value="DULLARD PROTEIN PHOSPHATASE"/>
    <property type="match status" value="1"/>
</dbReference>
<accession>A0ABQ5KVX4</accession>
<dbReference type="Gene3D" id="3.40.50.1000">
    <property type="entry name" value="HAD superfamily/HAD-like"/>
    <property type="match status" value="1"/>
</dbReference>
<dbReference type="SUPFAM" id="SSF56784">
    <property type="entry name" value="HAD-like"/>
    <property type="match status" value="1"/>
</dbReference>
<gene>
    <name evidence="3" type="ORF">ADUPG1_009536</name>
</gene>
<comment type="subunit">
    <text evidence="1">Component of the TIM23 complex.</text>
</comment>
<dbReference type="InterPro" id="IPR023214">
    <property type="entry name" value="HAD_sf"/>
</dbReference>
<keyword evidence="1" id="KW-0813">Transport</keyword>
<evidence type="ECO:0000313" key="4">
    <source>
        <dbReference type="Proteomes" id="UP001057375"/>
    </source>
</evidence>
<organism evidence="3 4">
    <name type="scientific">Aduncisulcus paluster</name>
    <dbReference type="NCBI Taxonomy" id="2918883"/>
    <lineage>
        <taxon>Eukaryota</taxon>
        <taxon>Metamonada</taxon>
        <taxon>Carpediemonas-like organisms</taxon>
        <taxon>Aduncisulcus</taxon>
    </lineage>
</organism>
<keyword evidence="1" id="KW-0811">Translocation</keyword>
<comment type="caution">
    <text evidence="3">The sequence shown here is derived from an EMBL/GenBank/DDBJ whole genome shotgun (WGS) entry which is preliminary data.</text>
</comment>
<comment type="function">
    <text evidence="1">Essential component of the TIM23 complex, a complex that mediates the translocation of transit peptide-containing proteins across the mitochondrial inner membrane.</text>
</comment>
<keyword evidence="4" id="KW-1185">Reference proteome</keyword>